<accession>A0A6C0BNH1</accession>
<dbReference type="AlphaFoldDB" id="A0A6C0BNH1"/>
<protein>
    <submittedName>
        <fullName evidence="1">Uncharacterized protein</fullName>
    </submittedName>
</protein>
<evidence type="ECO:0000313" key="1">
    <source>
        <dbReference type="EMBL" id="QHS92803.1"/>
    </source>
</evidence>
<organism evidence="1">
    <name type="scientific">viral metagenome</name>
    <dbReference type="NCBI Taxonomy" id="1070528"/>
    <lineage>
        <taxon>unclassified sequences</taxon>
        <taxon>metagenomes</taxon>
        <taxon>organismal metagenomes</taxon>
    </lineage>
</organism>
<reference evidence="1" key="1">
    <citation type="journal article" date="2020" name="Nature">
        <title>Giant virus diversity and host interactions through global metagenomics.</title>
        <authorList>
            <person name="Schulz F."/>
            <person name="Roux S."/>
            <person name="Paez-Espino D."/>
            <person name="Jungbluth S."/>
            <person name="Walsh D.A."/>
            <person name="Denef V.J."/>
            <person name="McMahon K.D."/>
            <person name="Konstantinidis K.T."/>
            <person name="Eloe-Fadrosh E.A."/>
            <person name="Kyrpides N.C."/>
            <person name="Woyke T."/>
        </authorList>
    </citation>
    <scope>NUCLEOTIDE SEQUENCE</scope>
    <source>
        <strain evidence="1">GVMAG-M-3300017651-5</strain>
    </source>
</reference>
<dbReference type="EMBL" id="MN739192">
    <property type="protein sequence ID" value="QHS92803.1"/>
    <property type="molecule type" value="Genomic_DNA"/>
</dbReference>
<proteinExistence type="predicted"/>
<sequence length="38" mass="4326">MLMILWIYASIHTISPDIDNSVSVPLIYHSHGRDCIIT</sequence>
<name>A0A6C0BNH1_9ZZZZ</name>